<evidence type="ECO:0000313" key="2">
    <source>
        <dbReference type="EMBL" id="KAK3050533.1"/>
    </source>
</evidence>
<protein>
    <submittedName>
        <fullName evidence="2">Uncharacterized protein</fullName>
    </submittedName>
</protein>
<gene>
    <name evidence="2" type="ORF">LTR09_008172</name>
</gene>
<keyword evidence="3" id="KW-1185">Reference proteome</keyword>
<name>A0AAJ0GCI2_9PEZI</name>
<reference evidence="2" key="1">
    <citation type="submission" date="2023-04" db="EMBL/GenBank/DDBJ databases">
        <title>Black Yeasts Isolated from many extreme environments.</title>
        <authorList>
            <person name="Coleine C."/>
            <person name="Stajich J.E."/>
            <person name="Selbmann L."/>
        </authorList>
    </citation>
    <scope>NUCLEOTIDE SEQUENCE</scope>
    <source>
        <strain evidence="2">CCFEE 5312</strain>
    </source>
</reference>
<dbReference type="AlphaFoldDB" id="A0AAJ0GCI2"/>
<proteinExistence type="predicted"/>
<organism evidence="2 3">
    <name type="scientific">Extremus antarcticus</name>
    <dbReference type="NCBI Taxonomy" id="702011"/>
    <lineage>
        <taxon>Eukaryota</taxon>
        <taxon>Fungi</taxon>
        <taxon>Dikarya</taxon>
        <taxon>Ascomycota</taxon>
        <taxon>Pezizomycotina</taxon>
        <taxon>Dothideomycetes</taxon>
        <taxon>Dothideomycetidae</taxon>
        <taxon>Mycosphaerellales</taxon>
        <taxon>Extremaceae</taxon>
        <taxon>Extremus</taxon>
    </lineage>
</organism>
<evidence type="ECO:0000256" key="1">
    <source>
        <dbReference type="SAM" id="MobiDB-lite"/>
    </source>
</evidence>
<comment type="caution">
    <text evidence="2">The sequence shown here is derived from an EMBL/GenBank/DDBJ whole genome shotgun (WGS) entry which is preliminary data.</text>
</comment>
<dbReference type="Proteomes" id="UP001271007">
    <property type="component" value="Unassembled WGS sequence"/>
</dbReference>
<feature type="region of interest" description="Disordered" evidence="1">
    <location>
        <begin position="1"/>
        <end position="25"/>
    </location>
</feature>
<accession>A0AAJ0GCI2</accession>
<sequence length="118" mass="12737">MATASGSGSGSGPWKRSKNNKPGLISKIKGKIRVTKMDWTPENDNKLLLLGLGKELKPADYQTIADSYKERPSKKAVQERLAKLRAKQRTALTDLGLAEPSAEIEAAWTSEEAKAAAA</sequence>
<evidence type="ECO:0000313" key="3">
    <source>
        <dbReference type="Proteomes" id="UP001271007"/>
    </source>
</evidence>
<dbReference type="EMBL" id="JAWDJX010000031">
    <property type="protein sequence ID" value="KAK3050533.1"/>
    <property type="molecule type" value="Genomic_DNA"/>
</dbReference>